<reference evidence="2 3" key="1">
    <citation type="submission" date="2024-01" db="EMBL/GenBank/DDBJ databases">
        <title>A telomere-to-telomere, gap-free genome of sweet tea (Lithocarpus litseifolius).</title>
        <authorList>
            <person name="Zhou J."/>
        </authorList>
    </citation>
    <scope>NUCLEOTIDE SEQUENCE [LARGE SCALE GENOMIC DNA]</scope>
    <source>
        <strain evidence="2">Zhou-2022a</strain>
        <tissue evidence="2">Leaf</tissue>
    </source>
</reference>
<feature type="transmembrane region" description="Helical" evidence="1">
    <location>
        <begin position="145"/>
        <end position="162"/>
    </location>
</feature>
<accession>A0AAW2D5C3</accession>
<keyword evidence="3" id="KW-1185">Reference proteome</keyword>
<dbReference type="Proteomes" id="UP001459277">
    <property type="component" value="Unassembled WGS sequence"/>
</dbReference>
<dbReference type="AlphaFoldDB" id="A0AAW2D5C3"/>
<evidence type="ECO:0000313" key="3">
    <source>
        <dbReference type="Proteomes" id="UP001459277"/>
    </source>
</evidence>
<evidence type="ECO:0000313" key="2">
    <source>
        <dbReference type="EMBL" id="KAL0004854.1"/>
    </source>
</evidence>
<keyword evidence="1" id="KW-0812">Transmembrane</keyword>
<comment type="caution">
    <text evidence="2">The sequence shown here is derived from an EMBL/GenBank/DDBJ whole genome shotgun (WGS) entry which is preliminary data.</text>
</comment>
<feature type="transmembrane region" description="Helical" evidence="1">
    <location>
        <begin position="67"/>
        <end position="85"/>
    </location>
</feature>
<name>A0AAW2D5C3_9ROSI</name>
<keyword evidence="1" id="KW-0472">Membrane</keyword>
<evidence type="ECO:0000256" key="1">
    <source>
        <dbReference type="SAM" id="Phobius"/>
    </source>
</evidence>
<organism evidence="2 3">
    <name type="scientific">Lithocarpus litseifolius</name>
    <dbReference type="NCBI Taxonomy" id="425828"/>
    <lineage>
        <taxon>Eukaryota</taxon>
        <taxon>Viridiplantae</taxon>
        <taxon>Streptophyta</taxon>
        <taxon>Embryophyta</taxon>
        <taxon>Tracheophyta</taxon>
        <taxon>Spermatophyta</taxon>
        <taxon>Magnoliopsida</taxon>
        <taxon>eudicotyledons</taxon>
        <taxon>Gunneridae</taxon>
        <taxon>Pentapetalae</taxon>
        <taxon>rosids</taxon>
        <taxon>fabids</taxon>
        <taxon>Fagales</taxon>
        <taxon>Fagaceae</taxon>
        <taxon>Lithocarpus</taxon>
    </lineage>
</organism>
<dbReference type="EMBL" id="JAZDWU010000004">
    <property type="protein sequence ID" value="KAL0004854.1"/>
    <property type="molecule type" value="Genomic_DNA"/>
</dbReference>
<sequence length="189" mass="21928">MDKIIHSLPRIIQPEGDECDYCMEDLVRCNYFVNGGDIQSHLSLVESSLKLCEWDDEESVAKGTVSICYLWAFVGFNIAYWSVVFPNKFLHANPSLRCFSFYVRTYTDRERLSGRFTSVFYCCTRENKRPLEMINPNLMTMTDQLRLMLLPGIGSLLSKLLVARRRMQTKWPCLQGKGLERKDNFQLGS</sequence>
<protein>
    <submittedName>
        <fullName evidence="2">Uncharacterized protein</fullName>
    </submittedName>
</protein>
<keyword evidence="1" id="KW-1133">Transmembrane helix</keyword>
<proteinExistence type="predicted"/>
<gene>
    <name evidence="2" type="ORF">SO802_012415</name>
</gene>